<dbReference type="PANTHER" id="PTHR12677">
    <property type="entry name" value="GOLGI APPARATUS MEMBRANE PROTEIN TVP38-RELATED"/>
    <property type="match status" value="1"/>
</dbReference>
<reference evidence="9 10" key="1">
    <citation type="submission" date="2023-10" db="EMBL/GenBank/DDBJ databases">
        <authorList>
            <person name="Maclean D."/>
            <person name="Macfadyen A."/>
        </authorList>
    </citation>
    <scope>NUCLEOTIDE SEQUENCE [LARGE SCALE GENOMIC DNA]</scope>
</reference>
<name>A0AAV1HYT9_9CHLO</name>
<feature type="compositionally biased region" description="Polar residues" evidence="6">
    <location>
        <begin position="338"/>
        <end position="355"/>
    </location>
</feature>
<comment type="subcellular location">
    <subcellularLocation>
        <location evidence="1">Cell membrane</location>
        <topology evidence="1">Multi-pass membrane protein</topology>
    </subcellularLocation>
</comment>
<accession>A0AAV1HYT9</accession>
<feature type="transmembrane region" description="Helical" evidence="7">
    <location>
        <begin position="139"/>
        <end position="170"/>
    </location>
</feature>
<evidence type="ECO:0000256" key="1">
    <source>
        <dbReference type="ARBA" id="ARBA00004651"/>
    </source>
</evidence>
<evidence type="ECO:0000256" key="3">
    <source>
        <dbReference type="ARBA" id="ARBA00022692"/>
    </source>
</evidence>
<protein>
    <recommendedName>
        <fullName evidence="8">VTT domain-containing protein</fullName>
    </recommendedName>
</protein>
<dbReference type="Proteomes" id="UP001314263">
    <property type="component" value="Unassembled WGS sequence"/>
</dbReference>
<evidence type="ECO:0000256" key="5">
    <source>
        <dbReference type="ARBA" id="ARBA00023136"/>
    </source>
</evidence>
<feature type="compositionally biased region" description="Basic and acidic residues" evidence="6">
    <location>
        <begin position="416"/>
        <end position="434"/>
    </location>
</feature>
<feature type="compositionally biased region" description="Low complexity" evidence="6">
    <location>
        <begin position="19"/>
        <end position="29"/>
    </location>
</feature>
<comment type="caution">
    <text evidence="9">The sequence shown here is derived from an EMBL/GenBank/DDBJ whole genome shotgun (WGS) entry which is preliminary data.</text>
</comment>
<keyword evidence="3 7" id="KW-0812">Transmembrane</keyword>
<sequence length="434" mass="47578">MKDTSLVPESREMSMVQGAAQQADSSQDDMTLPMLDHGTKRSSSDEAAFSVPKGHQRCSPPDVIEAAAPSRSASAQLPEEPAAHAPQESFGRQTLGFCIHHWEKAAILAFLITLIILVCVKGLSVFTKVLEWFQNQDNWAGWGIFLAMYTANVSLLLPGIVLILGAGFIFGFWKGLLAVWIGGGIGQSMAFLLARYLIGDFVSGLLRGKSRKWDMVDRAMEDEGWKLLLLCRLSPLIPYNVLNITMASTKIHFWHFAIVSFFGIVPECAFFTYTGSLTENVSAIVSGKASPHGKLEYILGGISAFCLILTTIWATIIIRRALKKADEALKDDEALQSMTDGQQDSGEKSLQSSPQVAVEPVGTPEGQRRSDPQGLPRPYSPPIAHLGSSGQPWHELQEQPPPHSDTSDPWEDDDEPLRHWAGDNHLDAGRRDSS</sequence>
<dbReference type="PANTHER" id="PTHR12677:SF59">
    <property type="entry name" value="GOLGI APPARATUS MEMBRANE PROTEIN TVP38-RELATED"/>
    <property type="match status" value="1"/>
</dbReference>
<keyword evidence="10" id="KW-1185">Reference proteome</keyword>
<feature type="domain" description="VTT" evidence="8">
    <location>
        <begin position="157"/>
        <end position="276"/>
    </location>
</feature>
<organism evidence="9 10">
    <name type="scientific">Coccomyxa viridis</name>
    <dbReference type="NCBI Taxonomy" id="1274662"/>
    <lineage>
        <taxon>Eukaryota</taxon>
        <taxon>Viridiplantae</taxon>
        <taxon>Chlorophyta</taxon>
        <taxon>core chlorophytes</taxon>
        <taxon>Trebouxiophyceae</taxon>
        <taxon>Trebouxiophyceae incertae sedis</taxon>
        <taxon>Coccomyxaceae</taxon>
        <taxon>Coccomyxa</taxon>
    </lineage>
</organism>
<keyword evidence="5 7" id="KW-0472">Membrane</keyword>
<feature type="transmembrane region" description="Helical" evidence="7">
    <location>
        <begin position="105"/>
        <end position="127"/>
    </location>
</feature>
<evidence type="ECO:0000313" key="10">
    <source>
        <dbReference type="Proteomes" id="UP001314263"/>
    </source>
</evidence>
<evidence type="ECO:0000313" key="9">
    <source>
        <dbReference type="EMBL" id="CAK0749030.1"/>
    </source>
</evidence>
<proteinExistence type="predicted"/>
<keyword evidence="4 7" id="KW-1133">Transmembrane helix</keyword>
<dbReference type="InterPro" id="IPR015414">
    <property type="entry name" value="TMEM64"/>
</dbReference>
<evidence type="ECO:0000259" key="8">
    <source>
        <dbReference type="Pfam" id="PF09335"/>
    </source>
</evidence>
<evidence type="ECO:0000256" key="4">
    <source>
        <dbReference type="ARBA" id="ARBA00022989"/>
    </source>
</evidence>
<feature type="region of interest" description="Disordered" evidence="6">
    <location>
        <begin position="1"/>
        <end position="62"/>
    </location>
</feature>
<dbReference type="EMBL" id="CAUYUE010000003">
    <property type="protein sequence ID" value="CAK0749030.1"/>
    <property type="molecule type" value="Genomic_DNA"/>
</dbReference>
<feature type="region of interest" description="Disordered" evidence="6">
    <location>
        <begin position="338"/>
        <end position="434"/>
    </location>
</feature>
<dbReference type="Pfam" id="PF09335">
    <property type="entry name" value="VTT_dom"/>
    <property type="match status" value="1"/>
</dbReference>
<dbReference type="AlphaFoldDB" id="A0AAV1HYT9"/>
<feature type="transmembrane region" description="Helical" evidence="7">
    <location>
        <begin position="254"/>
        <end position="277"/>
    </location>
</feature>
<dbReference type="InterPro" id="IPR032816">
    <property type="entry name" value="VTT_dom"/>
</dbReference>
<dbReference type="GO" id="GO:0005886">
    <property type="term" value="C:plasma membrane"/>
    <property type="evidence" value="ECO:0007669"/>
    <property type="project" value="UniProtKB-SubCell"/>
</dbReference>
<feature type="transmembrane region" description="Helical" evidence="7">
    <location>
        <begin position="177"/>
        <end position="198"/>
    </location>
</feature>
<keyword evidence="2" id="KW-1003">Cell membrane</keyword>
<evidence type="ECO:0000256" key="6">
    <source>
        <dbReference type="SAM" id="MobiDB-lite"/>
    </source>
</evidence>
<evidence type="ECO:0000256" key="2">
    <source>
        <dbReference type="ARBA" id="ARBA00022475"/>
    </source>
</evidence>
<evidence type="ECO:0000256" key="7">
    <source>
        <dbReference type="SAM" id="Phobius"/>
    </source>
</evidence>
<feature type="transmembrane region" description="Helical" evidence="7">
    <location>
        <begin position="297"/>
        <end position="318"/>
    </location>
</feature>
<gene>
    <name evidence="9" type="ORF">CVIRNUC_001879</name>
</gene>